<gene>
    <name evidence="1" type="ORF">KDW95_19015</name>
</gene>
<keyword evidence="2" id="KW-1185">Reference proteome</keyword>
<dbReference type="RefSeq" id="WP_255853373.1">
    <property type="nucleotide sequence ID" value="NZ_CP073347.1"/>
</dbReference>
<accession>A0ABY5HHM3</accession>
<name>A0ABY5HHM3_9GAMM</name>
<organism evidence="1 2">
    <name type="scientific">Marinobacterium rhizophilum</name>
    <dbReference type="NCBI Taxonomy" id="420402"/>
    <lineage>
        <taxon>Bacteria</taxon>
        <taxon>Pseudomonadati</taxon>
        <taxon>Pseudomonadota</taxon>
        <taxon>Gammaproteobacteria</taxon>
        <taxon>Oceanospirillales</taxon>
        <taxon>Oceanospirillaceae</taxon>
        <taxon>Marinobacterium</taxon>
    </lineage>
</organism>
<evidence type="ECO:0000313" key="1">
    <source>
        <dbReference type="EMBL" id="UTW11332.1"/>
    </source>
</evidence>
<dbReference type="EMBL" id="CP073347">
    <property type="protein sequence ID" value="UTW11332.1"/>
    <property type="molecule type" value="Genomic_DNA"/>
</dbReference>
<dbReference type="Proteomes" id="UP001058461">
    <property type="component" value="Chromosome"/>
</dbReference>
<protein>
    <submittedName>
        <fullName evidence="1">Uncharacterized protein</fullName>
    </submittedName>
</protein>
<reference evidence="1" key="1">
    <citation type="submission" date="2021-04" db="EMBL/GenBank/DDBJ databases">
        <title>Oceanospirillales bacteria with DddD are important DMSP degraders in coastal seawater.</title>
        <authorList>
            <person name="Liu J."/>
        </authorList>
    </citation>
    <scope>NUCLEOTIDE SEQUENCE</scope>
    <source>
        <strain evidence="1">D13-1</strain>
    </source>
</reference>
<proteinExistence type="predicted"/>
<evidence type="ECO:0000313" key="2">
    <source>
        <dbReference type="Proteomes" id="UP001058461"/>
    </source>
</evidence>
<sequence>MAEAPIPELLFEAGCQDCGLRRVELPRPLPVIGDDFDWLSRDYDSFRLCMLEELAGRFPQRRRWTPADLEVILVETLSVILDRLSDQLDRAHAEAFLDSARRPDSLRRLLALIGYDAVREQYQPAWSDPLLVRHLLQFRGHDIASIEFALDLLVPANLRRLLAWLGESPDSLGTVPDLRDRATERDFLLLLGFEVHNLREALDLDIGAHRSFATAALERRWRDQAHLMDAARLAGPRAVHRNRRMVSLDDYRERLEDHPLVLRAASQLRWTGSWQTLTLSCVLAGNLQLEQTPADQLGGDGLAALQDAVDRFHWRENLAPVAWTESPNSRAILRQLLDRRRMTGQEVWLQDATPVGIRLGLSLRVGAHYFQSEIRQSVAQRLGTGPEGFFAPGRQAFGEDLHTSDLVEWLMALDGVEAVCLNRFKRVGARYADQSGGGLIRLDNDQIARCDNDLSQPQFGYWTLKLHGGQRG</sequence>